<dbReference type="InterPro" id="IPR035952">
    <property type="entry name" value="Rhomboid-like_sf"/>
</dbReference>
<feature type="transmembrane region" description="Helical" evidence="7">
    <location>
        <begin position="165"/>
        <end position="188"/>
    </location>
</feature>
<comment type="subcellular location">
    <subcellularLocation>
        <location evidence="1">Membrane</location>
        <topology evidence="1">Multi-pass membrane protein</topology>
    </subcellularLocation>
</comment>
<dbReference type="InterPro" id="IPR050925">
    <property type="entry name" value="Rhomboid_protease_S54"/>
</dbReference>
<evidence type="ECO:0000313" key="10">
    <source>
        <dbReference type="Proteomes" id="UP001583177"/>
    </source>
</evidence>
<evidence type="ECO:0000313" key="9">
    <source>
        <dbReference type="EMBL" id="KAL1859618.1"/>
    </source>
</evidence>
<dbReference type="Gene3D" id="1.20.1540.10">
    <property type="entry name" value="Rhomboid-like"/>
    <property type="match status" value="1"/>
</dbReference>
<feature type="transmembrane region" description="Helical" evidence="7">
    <location>
        <begin position="208"/>
        <end position="229"/>
    </location>
</feature>
<dbReference type="EMBL" id="JAWRVE010000097">
    <property type="protein sequence ID" value="KAL1859618.1"/>
    <property type="molecule type" value="Genomic_DNA"/>
</dbReference>
<dbReference type="SUPFAM" id="SSF144091">
    <property type="entry name" value="Rhomboid-like"/>
    <property type="match status" value="1"/>
</dbReference>
<feature type="transmembrane region" description="Helical" evidence="7">
    <location>
        <begin position="70"/>
        <end position="92"/>
    </location>
</feature>
<name>A0ABR3WDV7_9PEZI</name>
<evidence type="ECO:0000256" key="5">
    <source>
        <dbReference type="ARBA" id="ARBA00022989"/>
    </source>
</evidence>
<comment type="similarity">
    <text evidence="2">Belongs to the peptidase S54 family.</text>
</comment>
<comment type="caution">
    <text evidence="9">The sequence shown here is derived from an EMBL/GenBank/DDBJ whole genome shotgun (WGS) entry which is preliminary data.</text>
</comment>
<evidence type="ECO:0000256" key="3">
    <source>
        <dbReference type="ARBA" id="ARBA00022692"/>
    </source>
</evidence>
<evidence type="ECO:0000256" key="2">
    <source>
        <dbReference type="ARBA" id="ARBA00009045"/>
    </source>
</evidence>
<gene>
    <name evidence="9" type="ORF">Daus18300_009483</name>
</gene>
<sequence length="250" mass="27654">MASSAVTKGLLWTTIGANVYVWGKWHVLPDVAAAKKGPDSYEYRLAQAKHLKYMTDNYTLSRKNVAEGRWWTLITSAFSHVGMGHLGLNMLVLHSTASLGFSNAIGLGPVRMTVLALGSALFGSLGSLYDYQKNAEAGLPESRGLGASGMVEGVMMATMLAQPRWPMMVFPIPVSIPYWGVVAAFVGYDMYRLYEERTSGQRHVNWMGSYTGYAAHLGGALFGAAFYVVAIRRGMIMRRAVWREMLRRRK</sequence>
<feature type="domain" description="Peptidase S54 rhomboid" evidence="8">
    <location>
        <begin position="68"/>
        <end position="231"/>
    </location>
</feature>
<dbReference type="Proteomes" id="UP001583177">
    <property type="component" value="Unassembled WGS sequence"/>
</dbReference>
<evidence type="ECO:0000259" key="8">
    <source>
        <dbReference type="Pfam" id="PF01694"/>
    </source>
</evidence>
<feature type="transmembrane region" description="Helical" evidence="7">
    <location>
        <begin position="112"/>
        <end position="131"/>
    </location>
</feature>
<evidence type="ECO:0000256" key="4">
    <source>
        <dbReference type="ARBA" id="ARBA00022801"/>
    </source>
</evidence>
<dbReference type="PANTHER" id="PTHR43731:SF14">
    <property type="entry name" value="PRESENILIN-ASSOCIATED RHOMBOID-LIKE PROTEIN, MITOCHONDRIAL"/>
    <property type="match status" value="1"/>
</dbReference>
<protein>
    <recommendedName>
        <fullName evidence="8">Peptidase S54 rhomboid domain-containing protein</fullName>
    </recommendedName>
</protein>
<organism evidence="9 10">
    <name type="scientific">Diaporthe australafricana</name>
    <dbReference type="NCBI Taxonomy" id="127596"/>
    <lineage>
        <taxon>Eukaryota</taxon>
        <taxon>Fungi</taxon>
        <taxon>Dikarya</taxon>
        <taxon>Ascomycota</taxon>
        <taxon>Pezizomycotina</taxon>
        <taxon>Sordariomycetes</taxon>
        <taxon>Sordariomycetidae</taxon>
        <taxon>Diaporthales</taxon>
        <taxon>Diaporthaceae</taxon>
        <taxon>Diaporthe</taxon>
    </lineage>
</organism>
<reference evidence="9 10" key="1">
    <citation type="journal article" date="2024" name="IMA Fungus">
        <title>IMA Genome - F19 : A genome assembly and annotation guide to empower mycologists, including annotated draft genome sequences of Ceratocystis pirilliformis, Diaporthe australafricana, Fusarium ophioides, Paecilomyces lecythidis, and Sporothrix stenoceras.</title>
        <authorList>
            <person name="Aylward J."/>
            <person name="Wilson A.M."/>
            <person name="Visagie C.M."/>
            <person name="Spraker J."/>
            <person name="Barnes I."/>
            <person name="Buitendag C."/>
            <person name="Ceriani C."/>
            <person name="Del Mar Angel L."/>
            <person name="du Plessis D."/>
            <person name="Fuchs T."/>
            <person name="Gasser K."/>
            <person name="Kramer D."/>
            <person name="Li W."/>
            <person name="Munsamy K."/>
            <person name="Piso A."/>
            <person name="Price J.L."/>
            <person name="Sonnekus B."/>
            <person name="Thomas C."/>
            <person name="van der Nest A."/>
            <person name="van Dijk A."/>
            <person name="van Heerden A."/>
            <person name="van Vuuren N."/>
            <person name="Yilmaz N."/>
            <person name="Duong T.A."/>
            <person name="van der Merwe N.A."/>
            <person name="Wingfield M.J."/>
            <person name="Wingfield B.D."/>
        </authorList>
    </citation>
    <scope>NUCLEOTIDE SEQUENCE [LARGE SCALE GENOMIC DNA]</scope>
    <source>
        <strain evidence="9 10">CMW 18300</strain>
    </source>
</reference>
<dbReference type="Pfam" id="PF01694">
    <property type="entry name" value="Rhomboid"/>
    <property type="match status" value="1"/>
</dbReference>
<evidence type="ECO:0000256" key="6">
    <source>
        <dbReference type="ARBA" id="ARBA00023136"/>
    </source>
</evidence>
<evidence type="ECO:0000256" key="7">
    <source>
        <dbReference type="SAM" id="Phobius"/>
    </source>
</evidence>
<keyword evidence="3 7" id="KW-0812">Transmembrane</keyword>
<dbReference type="PANTHER" id="PTHR43731">
    <property type="entry name" value="RHOMBOID PROTEASE"/>
    <property type="match status" value="1"/>
</dbReference>
<accession>A0ABR3WDV7</accession>
<keyword evidence="4" id="KW-0378">Hydrolase</keyword>
<keyword evidence="5 7" id="KW-1133">Transmembrane helix</keyword>
<evidence type="ECO:0000256" key="1">
    <source>
        <dbReference type="ARBA" id="ARBA00004141"/>
    </source>
</evidence>
<proteinExistence type="inferred from homology"/>
<keyword evidence="10" id="KW-1185">Reference proteome</keyword>
<keyword evidence="6 7" id="KW-0472">Membrane</keyword>
<dbReference type="InterPro" id="IPR022764">
    <property type="entry name" value="Peptidase_S54_rhomboid_dom"/>
</dbReference>